<dbReference type="AlphaFoldDB" id="A0A8J8SB02"/>
<dbReference type="InterPro" id="IPR002104">
    <property type="entry name" value="Integrase_catalytic"/>
</dbReference>
<dbReference type="GO" id="GO:0006310">
    <property type="term" value="P:DNA recombination"/>
    <property type="evidence" value="ECO:0007669"/>
    <property type="project" value="UniProtKB-KW"/>
</dbReference>
<dbReference type="KEGG" id="vgu:HYG85_04625"/>
<dbReference type="InterPro" id="IPR013762">
    <property type="entry name" value="Integrase-like_cat_sf"/>
</dbReference>
<evidence type="ECO:0000313" key="3">
    <source>
        <dbReference type="EMBL" id="QUH28238.1"/>
    </source>
</evidence>
<dbReference type="PROSITE" id="PS51898">
    <property type="entry name" value="TYR_RECOMBINASE"/>
    <property type="match status" value="1"/>
</dbReference>
<dbReference type="PANTHER" id="PTHR30349">
    <property type="entry name" value="PHAGE INTEGRASE-RELATED"/>
    <property type="match status" value="1"/>
</dbReference>
<dbReference type="PANTHER" id="PTHR30349:SF82">
    <property type="entry name" value="INTEGRASE_RECOMBINASE YOEC-RELATED"/>
    <property type="match status" value="1"/>
</dbReference>
<reference evidence="3 4" key="1">
    <citation type="submission" date="2020-07" db="EMBL/GenBank/DDBJ databases">
        <title>Vallitalea guaymasensis genome.</title>
        <authorList>
            <person name="Postec A."/>
        </authorList>
    </citation>
    <scope>NUCLEOTIDE SEQUENCE [LARGE SCALE GENOMIC DNA]</scope>
    <source>
        <strain evidence="3 4">Ra1766G1</strain>
    </source>
</reference>
<organism evidence="3 4">
    <name type="scientific">Vallitalea guaymasensis</name>
    <dbReference type="NCBI Taxonomy" id="1185412"/>
    <lineage>
        <taxon>Bacteria</taxon>
        <taxon>Bacillati</taxon>
        <taxon>Bacillota</taxon>
        <taxon>Clostridia</taxon>
        <taxon>Lachnospirales</taxon>
        <taxon>Vallitaleaceae</taxon>
        <taxon>Vallitalea</taxon>
    </lineage>
</organism>
<keyword evidence="1" id="KW-0233">DNA recombination</keyword>
<dbReference type="GO" id="GO:0003677">
    <property type="term" value="F:DNA binding"/>
    <property type="evidence" value="ECO:0007669"/>
    <property type="project" value="InterPro"/>
</dbReference>
<feature type="domain" description="Tyr recombinase" evidence="2">
    <location>
        <begin position="12"/>
        <end position="214"/>
    </location>
</feature>
<name>A0A8J8SB02_9FIRM</name>
<dbReference type="InterPro" id="IPR050090">
    <property type="entry name" value="Tyrosine_recombinase_XerCD"/>
</dbReference>
<protein>
    <submittedName>
        <fullName evidence="3">Tyrosine-type recombinase/integrase</fullName>
    </submittedName>
</protein>
<dbReference type="Gene3D" id="1.10.443.10">
    <property type="entry name" value="Intergrase catalytic core"/>
    <property type="match status" value="1"/>
</dbReference>
<dbReference type="EMBL" id="CP058561">
    <property type="protein sequence ID" value="QUH28238.1"/>
    <property type="molecule type" value="Genomic_DNA"/>
</dbReference>
<dbReference type="SUPFAM" id="SSF56349">
    <property type="entry name" value="DNA breaking-rejoining enzymes"/>
    <property type="match status" value="1"/>
</dbReference>
<evidence type="ECO:0000256" key="1">
    <source>
        <dbReference type="ARBA" id="ARBA00023172"/>
    </source>
</evidence>
<accession>A0A8J8SB02</accession>
<proteinExistence type="predicted"/>
<dbReference type="GO" id="GO:0015074">
    <property type="term" value="P:DNA integration"/>
    <property type="evidence" value="ECO:0007669"/>
    <property type="project" value="InterPro"/>
</dbReference>
<sequence>MKEVEYEVSKKKPAKPIPEESYDRFKYRLEEKSSKFKERNITLFLLGVATGYRMQDLVCLTVGDIRVSLENGFFEIQESKQIKAWRTHKFKHPNSTQKEPKPRKHEIVPSLEVILKKFVQGRKASEYAFISNKGKGSQYIGEDSFSDILKEVANEPDINLKQITGHSLRKTYARRIYDATGSLEHVRIALGHKSIEVTKIYLGLEDEAKESAAKIAGSRL</sequence>
<gene>
    <name evidence="3" type="ORF">HYG85_04625</name>
</gene>
<dbReference type="Pfam" id="PF00589">
    <property type="entry name" value="Phage_integrase"/>
    <property type="match status" value="1"/>
</dbReference>
<dbReference type="Proteomes" id="UP000677305">
    <property type="component" value="Chromosome"/>
</dbReference>
<dbReference type="InterPro" id="IPR011010">
    <property type="entry name" value="DNA_brk_join_enz"/>
</dbReference>
<keyword evidence="4" id="KW-1185">Reference proteome</keyword>
<evidence type="ECO:0000259" key="2">
    <source>
        <dbReference type="PROSITE" id="PS51898"/>
    </source>
</evidence>
<evidence type="ECO:0000313" key="4">
    <source>
        <dbReference type="Proteomes" id="UP000677305"/>
    </source>
</evidence>